<feature type="domain" description="AGC-kinase C-terminal" evidence="13">
    <location>
        <begin position="766"/>
        <end position="850"/>
    </location>
</feature>
<evidence type="ECO:0000256" key="1">
    <source>
        <dbReference type="ARBA" id="ARBA00012513"/>
    </source>
</evidence>
<feature type="compositionally biased region" description="Polar residues" evidence="11">
    <location>
        <begin position="874"/>
        <end position="888"/>
    </location>
</feature>
<dbReference type="FunFam" id="1.10.510.10:FF:000008">
    <property type="entry name" value="Non-specific serine/threonine protein kinase"/>
    <property type="match status" value="1"/>
</dbReference>
<dbReference type="InterPro" id="IPR000008">
    <property type="entry name" value="C2_dom"/>
</dbReference>
<comment type="catalytic activity">
    <reaction evidence="8">
        <text>L-threonyl-[protein] + ATP = O-phospho-L-threonyl-[protein] + ADP + H(+)</text>
        <dbReference type="Rhea" id="RHEA:46608"/>
        <dbReference type="Rhea" id="RHEA-COMP:11060"/>
        <dbReference type="Rhea" id="RHEA-COMP:11605"/>
        <dbReference type="ChEBI" id="CHEBI:15378"/>
        <dbReference type="ChEBI" id="CHEBI:30013"/>
        <dbReference type="ChEBI" id="CHEBI:30616"/>
        <dbReference type="ChEBI" id="CHEBI:61977"/>
        <dbReference type="ChEBI" id="CHEBI:456216"/>
        <dbReference type="EC" id="2.7.11.1"/>
    </reaction>
</comment>
<dbReference type="Gene3D" id="2.60.40.150">
    <property type="entry name" value="C2 domain"/>
    <property type="match status" value="1"/>
</dbReference>
<feature type="region of interest" description="Disordered" evidence="11">
    <location>
        <begin position="78"/>
        <end position="108"/>
    </location>
</feature>
<dbReference type="GeneID" id="81601496"/>
<dbReference type="EC" id="2.7.11.1" evidence="1"/>
<keyword evidence="15" id="KW-1185">Reference proteome</keyword>
<feature type="compositionally biased region" description="Low complexity" evidence="11">
    <location>
        <begin position="87"/>
        <end position="108"/>
    </location>
</feature>
<dbReference type="SMART" id="SM00133">
    <property type="entry name" value="S_TK_X"/>
    <property type="match status" value="1"/>
</dbReference>
<proteinExistence type="predicted"/>
<dbReference type="GO" id="GO:0004674">
    <property type="term" value="F:protein serine/threonine kinase activity"/>
    <property type="evidence" value="ECO:0007669"/>
    <property type="project" value="UniProtKB-KW"/>
</dbReference>
<reference evidence="14" key="1">
    <citation type="submission" date="2022-12" db="EMBL/GenBank/DDBJ databases">
        <authorList>
            <person name="Petersen C."/>
        </authorList>
    </citation>
    <scope>NUCLEOTIDE SEQUENCE</scope>
    <source>
        <strain evidence="14">IBT 16125</strain>
    </source>
</reference>
<evidence type="ECO:0000256" key="3">
    <source>
        <dbReference type="ARBA" id="ARBA00022553"/>
    </source>
</evidence>
<dbReference type="Gene3D" id="3.30.200.20">
    <property type="entry name" value="Phosphorylase Kinase, domain 1"/>
    <property type="match status" value="1"/>
</dbReference>
<dbReference type="InterPro" id="IPR017892">
    <property type="entry name" value="Pkinase_C"/>
</dbReference>
<evidence type="ECO:0000256" key="5">
    <source>
        <dbReference type="ARBA" id="ARBA00022741"/>
    </source>
</evidence>
<feature type="region of interest" description="Disordered" evidence="11">
    <location>
        <begin position="868"/>
        <end position="904"/>
    </location>
</feature>
<dbReference type="InterPro" id="IPR000961">
    <property type="entry name" value="AGC-kinase_C"/>
</dbReference>
<evidence type="ECO:0000259" key="12">
    <source>
        <dbReference type="PROSITE" id="PS50011"/>
    </source>
</evidence>
<dbReference type="Proteomes" id="UP001213681">
    <property type="component" value="Unassembled WGS sequence"/>
</dbReference>
<dbReference type="InterPro" id="IPR035892">
    <property type="entry name" value="C2_domain_sf"/>
</dbReference>
<dbReference type="Pfam" id="PF00168">
    <property type="entry name" value="C2"/>
    <property type="match status" value="1"/>
</dbReference>
<keyword evidence="2" id="KW-0723">Serine/threonine-protein kinase</keyword>
<evidence type="ECO:0000256" key="4">
    <source>
        <dbReference type="ARBA" id="ARBA00022679"/>
    </source>
</evidence>
<feature type="domain" description="Protein kinase" evidence="12">
    <location>
        <begin position="504"/>
        <end position="765"/>
    </location>
</feature>
<gene>
    <name evidence="14" type="ORF">N7458_007871</name>
</gene>
<feature type="region of interest" description="Disordered" evidence="11">
    <location>
        <begin position="198"/>
        <end position="225"/>
    </location>
</feature>
<dbReference type="RefSeq" id="XP_056764079.1">
    <property type="nucleotide sequence ID" value="XM_056911253.1"/>
</dbReference>
<dbReference type="PROSITE" id="PS51285">
    <property type="entry name" value="AGC_KINASE_CTER"/>
    <property type="match status" value="1"/>
</dbReference>
<dbReference type="SMART" id="SM00220">
    <property type="entry name" value="S_TKc"/>
    <property type="match status" value="1"/>
</dbReference>
<dbReference type="EMBL" id="JAPVEA010000007">
    <property type="protein sequence ID" value="KAJ5443999.1"/>
    <property type="molecule type" value="Genomic_DNA"/>
</dbReference>
<dbReference type="InterPro" id="IPR008271">
    <property type="entry name" value="Ser/Thr_kinase_AS"/>
</dbReference>
<evidence type="ECO:0000256" key="7">
    <source>
        <dbReference type="ARBA" id="ARBA00022840"/>
    </source>
</evidence>
<evidence type="ECO:0000313" key="15">
    <source>
        <dbReference type="Proteomes" id="UP001213681"/>
    </source>
</evidence>
<dbReference type="InterPro" id="IPR011009">
    <property type="entry name" value="Kinase-like_dom_sf"/>
</dbReference>
<dbReference type="PROSITE" id="PS50011">
    <property type="entry name" value="PROTEIN_KINASE_DOM"/>
    <property type="match status" value="1"/>
</dbReference>
<name>A0AAD6C2P6_9EURO</name>
<evidence type="ECO:0000313" key="14">
    <source>
        <dbReference type="EMBL" id="KAJ5443999.1"/>
    </source>
</evidence>
<evidence type="ECO:0000256" key="10">
    <source>
        <dbReference type="PROSITE-ProRule" id="PRU10141"/>
    </source>
</evidence>
<comment type="catalytic activity">
    <reaction evidence="9">
        <text>L-seryl-[protein] + ATP = O-phospho-L-seryl-[protein] + ADP + H(+)</text>
        <dbReference type="Rhea" id="RHEA:17989"/>
        <dbReference type="Rhea" id="RHEA-COMP:9863"/>
        <dbReference type="Rhea" id="RHEA-COMP:11604"/>
        <dbReference type="ChEBI" id="CHEBI:15378"/>
        <dbReference type="ChEBI" id="CHEBI:29999"/>
        <dbReference type="ChEBI" id="CHEBI:30616"/>
        <dbReference type="ChEBI" id="CHEBI:83421"/>
        <dbReference type="ChEBI" id="CHEBI:456216"/>
        <dbReference type="EC" id="2.7.11.1"/>
    </reaction>
</comment>
<organism evidence="14 15">
    <name type="scientific">Penicillium daleae</name>
    <dbReference type="NCBI Taxonomy" id="63821"/>
    <lineage>
        <taxon>Eukaryota</taxon>
        <taxon>Fungi</taxon>
        <taxon>Dikarya</taxon>
        <taxon>Ascomycota</taxon>
        <taxon>Pezizomycotina</taxon>
        <taxon>Eurotiomycetes</taxon>
        <taxon>Eurotiomycetidae</taxon>
        <taxon>Eurotiales</taxon>
        <taxon>Aspergillaceae</taxon>
        <taxon>Penicillium</taxon>
    </lineage>
</organism>
<dbReference type="InterPro" id="IPR017441">
    <property type="entry name" value="Protein_kinase_ATP_BS"/>
</dbReference>
<keyword evidence="6 14" id="KW-0418">Kinase</keyword>
<feature type="compositionally biased region" description="Basic and acidic residues" evidence="11">
    <location>
        <begin position="286"/>
        <end position="298"/>
    </location>
</feature>
<protein>
    <recommendedName>
        <fullName evidence="1">non-specific serine/threonine protein kinase</fullName>
        <ecNumber evidence="1">2.7.11.1</ecNumber>
    </recommendedName>
</protein>
<dbReference type="FunFam" id="3.30.200.20:FF:000116">
    <property type="entry name" value="Non-specific serine/threonine protein kinase"/>
    <property type="match status" value="1"/>
</dbReference>
<keyword evidence="3" id="KW-0597">Phosphoprotein</keyword>
<evidence type="ECO:0000259" key="13">
    <source>
        <dbReference type="PROSITE" id="PS51285"/>
    </source>
</evidence>
<comment type="caution">
    <text evidence="14">The sequence shown here is derived from an EMBL/GenBank/DDBJ whole genome shotgun (WGS) entry which is preliminary data.</text>
</comment>
<dbReference type="PANTHER" id="PTHR24351">
    <property type="entry name" value="RIBOSOMAL PROTEIN S6 KINASE"/>
    <property type="match status" value="1"/>
</dbReference>
<evidence type="ECO:0000256" key="8">
    <source>
        <dbReference type="ARBA" id="ARBA00047899"/>
    </source>
</evidence>
<dbReference type="Pfam" id="PF00069">
    <property type="entry name" value="Pkinase"/>
    <property type="match status" value="1"/>
</dbReference>
<evidence type="ECO:0000256" key="6">
    <source>
        <dbReference type="ARBA" id="ARBA00022777"/>
    </source>
</evidence>
<dbReference type="SMART" id="SM00239">
    <property type="entry name" value="C2"/>
    <property type="match status" value="1"/>
</dbReference>
<reference evidence="14" key="2">
    <citation type="journal article" date="2023" name="IMA Fungus">
        <title>Comparative genomic study of the Penicillium genus elucidates a diverse pangenome and 15 lateral gene transfer events.</title>
        <authorList>
            <person name="Petersen C."/>
            <person name="Sorensen T."/>
            <person name="Nielsen M.R."/>
            <person name="Sondergaard T.E."/>
            <person name="Sorensen J.L."/>
            <person name="Fitzpatrick D.A."/>
            <person name="Frisvad J.C."/>
            <person name="Nielsen K.L."/>
        </authorList>
    </citation>
    <scope>NUCLEOTIDE SEQUENCE</scope>
    <source>
        <strain evidence="14">IBT 16125</strain>
    </source>
</reference>
<dbReference type="Pfam" id="PF00433">
    <property type="entry name" value="Pkinase_C"/>
    <property type="match status" value="1"/>
</dbReference>
<feature type="compositionally biased region" description="Polar residues" evidence="11">
    <location>
        <begin position="199"/>
        <end position="210"/>
    </location>
</feature>
<dbReference type="InterPro" id="IPR000719">
    <property type="entry name" value="Prot_kinase_dom"/>
</dbReference>
<dbReference type="Gene3D" id="1.10.510.10">
    <property type="entry name" value="Transferase(Phosphotransferase) domain 1"/>
    <property type="match status" value="1"/>
</dbReference>
<feature type="region of interest" description="Disordered" evidence="11">
    <location>
        <begin position="243"/>
        <end position="302"/>
    </location>
</feature>
<sequence>MAAASGTELHADGDMKSPNSGPEDDIPDQIGSNESTPTGIATPQPDPADKRLPSIMHNYFQVGPFSGDKANLPRFWSYLSKPSSANPSPSHTPSSLSTTTTHHPGTSSESFVMMEREDGEGSDQMEVIPTTNLPTPPHSLLQQESDEMDLASSLDKNDGSSIFHILKKYLVPPTTAPHSRRQTSLPVSSVSDDPVLASHFSNPSIPSASSDAFCPSEAPSHDHEMPHISISSENLAKLTGNAPDAVRLKNTPPLTPRAMSNEDQSVDKKSTTSAPRASGSEESQEEQQRQEQQSHSDGMDSSTDEIAMKLDEAFPRNSNASPQNGAPVGALKGKLFVKISEGRGLRPSFDPYVVCVFEWNEYISKGARTGEEEKKQRQMQSDAEAGIPMAIPMKSRQSSYNSALDGHDHKGRTPVTDPHWDHEAVFDVLGDQSEVDVTVYDRSNQEAFLGHVRLAINLKEDHSRLEGWFPLVARAAGDSLVSGEIHLQMRFEMTERRQVGPNDFHILKLIGKGTFGQVYQVKKKDTGRIYAMKVLSKKVIIQKKEVVHTLGERNILVRTAMTASPFIVGLKFSFQTPTDLYLVTDYMSGGELFWHLQREGRFQEARAKFYIAELILALQHLHDHDIVYRDLKPENILLDANGHIALCDFGLSKANLSQNDTTNTFCGTTEYLAPEVLLDEQGYTKMVDFWSLGVLVFEMCCGWSPFYAEDTQQMYKNIAFGKVRFPRDALSTEGRNFVKGLLNRNPKHRLGANGDAKELMAHPFFNDIDWEALGRKQVIPPFKPKLQSDTDTSNFDPEFTNALETNNSLHERAAALANGLMPGSTPLSPGMQANFKGFTFVNESSIDHHLKHDPADRMDEDPLHEDTWQRTHRATNSNDQRMSGVQKTDGTEPGIFNVDDNFDM</sequence>
<evidence type="ECO:0000256" key="11">
    <source>
        <dbReference type="SAM" id="MobiDB-lite"/>
    </source>
</evidence>
<evidence type="ECO:0000256" key="2">
    <source>
        <dbReference type="ARBA" id="ARBA00022527"/>
    </source>
</evidence>
<feature type="compositionally biased region" description="Polar residues" evidence="11">
    <location>
        <begin position="30"/>
        <end position="41"/>
    </location>
</feature>
<evidence type="ECO:0000256" key="9">
    <source>
        <dbReference type="ARBA" id="ARBA00048679"/>
    </source>
</evidence>
<keyword evidence="7 10" id="KW-0067">ATP-binding</keyword>
<accession>A0AAD6C2P6</accession>
<dbReference type="SUPFAM" id="SSF49562">
    <property type="entry name" value="C2 domain (Calcium/lipid-binding domain, CaLB)"/>
    <property type="match status" value="1"/>
</dbReference>
<feature type="region of interest" description="Disordered" evidence="11">
    <location>
        <begin position="1"/>
        <end position="55"/>
    </location>
</feature>
<dbReference type="AlphaFoldDB" id="A0AAD6C2P6"/>
<dbReference type="GO" id="GO:0005524">
    <property type="term" value="F:ATP binding"/>
    <property type="evidence" value="ECO:0007669"/>
    <property type="project" value="UniProtKB-UniRule"/>
</dbReference>
<dbReference type="PROSITE" id="PS00107">
    <property type="entry name" value="PROTEIN_KINASE_ATP"/>
    <property type="match status" value="1"/>
</dbReference>
<keyword evidence="4" id="KW-0808">Transferase</keyword>
<feature type="binding site" evidence="10">
    <location>
        <position position="533"/>
    </location>
    <ligand>
        <name>ATP</name>
        <dbReference type="ChEBI" id="CHEBI:30616"/>
    </ligand>
</feature>
<dbReference type="SUPFAM" id="SSF56112">
    <property type="entry name" value="Protein kinase-like (PK-like)"/>
    <property type="match status" value="1"/>
</dbReference>
<keyword evidence="5 10" id="KW-0547">Nucleotide-binding</keyword>
<dbReference type="PROSITE" id="PS00108">
    <property type="entry name" value="PROTEIN_KINASE_ST"/>
    <property type="match status" value="1"/>
</dbReference>